<dbReference type="NCBIfam" id="NF003211">
    <property type="entry name" value="PRK04173.1"/>
    <property type="match status" value="1"/>
</dbReference>
<feature type="binding site" evidence="8">
    <location>
        <begin position="265"/>
        <end position="266"/>
    </location>
    <ligand>
        <name>ATP</name>
        <dbReference type="ChEBI" id="CHEBI:30616"/>
    </ligand>
</feature>
<dbReference type="EC" id="6.1.1.14" evidence="8"/>
<dbReference type="GO" id="GO:0004820">
    <property type="term" value="F:glycine-tRNA ligase activity"/>
    <property type="evidence" value="ECO:0007669"/>
    <property type="project" value="UniProtKB-UniRule"/>
</dbReference>
<dbReference type="InterPro" id="IPR022961">
    <property type="entry name" value="Gly_tRNA_ligase_bac"/>
</dbReference>
<evidence type="ECO:0000256" key="8">
    <source>
        <dbReference type="HAMAP-Rule" id="MF_00253"/>
    </source>
</evidence>
<feature type="binding site" evidence="8">
    <location>
        <begin position="191"/>
        <end position="196"/>
    </location>
    <ligand>
        <name>ATP</name>
        <dbReference type="ChEBI" id="CHEBI:30616"/>
    </ligand>
</feature>
<keyword evidence="5 8" id="KW-0067">ATP-binding</keyword>
<sequence length="434" mass="50498">MAEEIMQKIVSLCKRRGFVFPDSEIYGGLANTWDYGPLGARLLQNIRNLWWKKFVETRSDIFPIESALIMNPKVWEASGHLASFTDPLVECKICHARVRADKPEDMEAHTADHPGEEVTWTEPKNFNLMFKTFIGTAQDSKQEVYLRPETAQGMFVNFKNVLTTERSRLPFGIAQMGKAFRNEITTGNFIFRTLEFEQMEIEYFVKSADWEAAFEGWKEQMWDWIIGLGIEESKLKWRAHEKDELSHYSKRTEDIEFEFPFGWGELYGLAYRTDFDLKNHSGKSVEELQYEDPETREKYYPHVVEPTFGLNRTALVVLLSAYTEEGERVYLKLDPRLAPYKVAVFPLVSNKPDIVEKARDTFAVLRSTFAVSWDDRGNIGKRYAAQDEIGTPWCVTVDYQTLEDNTVTVRDRDTAQQERVNVDQLQGYFQEKLK</sequence>
<evidence type="ECO:0000313" key="10">
    <source>
        <dbReference type="EMBL" id="OGY09579.1"/>
    </source>
</evidence>
<protein>
    <recommendedName>
        <fullName evidence="8">Glycine--tRNA ligase</fullName>
        <ecNumber evidence="8">6.1.1.14</ecNumber>
    </recommendedName>
    <alternativeName>
        <fullName evidence="8">Glycyl-tRNA synthetase</fullName>
        <shortName evidence="8">GlyRS</shortName>
    </alternativeName>
</protein>
<dbReference type="PROSITE" id="PS50862">
    <property type="entry name" value="AA_TRNA_LIGASE_II"/>
    <property type="match status" value="1"/>
</dbReference>
<dbReference type="GO" id="GO:0005737">
    <property type="term" value="C:cytoplasm"/>
    <property type="evidence" value="ECO:0007669"/>
    <property type="project" value="UniProtKB-SubCell"/>
</dbReference>
<dbReference type="STRING" id="1797513.A2782_03480"/>
<dbReference type="CDD" id="cd00774">
    <property type="entry name" value="GlyRS-like_core"/>
    <property type="match status" value="1"/>
</dbReference>
<dbReference type="PANTHER" id="PTHR10745">
    <property type="entry name" value="GLYCYL-TRNA SYNTHETASE/DNA POLYMERASE SUBUNIT GAMMA-2"/>
    <property type="match status" value="1"/>
</dbReference>
<dbReference type="InterPro" id="IPR006195">
    <property type="entry name" value="aa-tRNA-synth_II"/>
</dbReference>
<dbReference type="Gene3D" id="3.30.930.10">
    <property type="entry name" value="Bira Bifunctional Protein, Domain 2"/>
    <property type="match status" value="1"/>
</dbReference>
<keyword evidence="3 8" id="KW-0436">Ligase</keyword>
<dbReference type="Pfam" id="PF00587">
    <property type="entry name" value="tRNA-synt_2b"/>
    <property type="match status" value="1"/>
</dbReference>
<dbReference type="SUPFAM" id="SSF55681">
    <property type="entry name" value="Class II aaRS and biotin synthetases"/>
    <property type="match status" value="1"/>
</dbReference>
<feature type="binding site" evidence="8">
    <location>
        <position position="99"/>
    </location>
    <ligand>
        <name>substrate</name>
    </ligand>
</feature>
<organism evidence="10 11">
    <name type="scientific">Candidatus Blackburnbacteria bacterium RIFCSPHIGHO2_01_FULL_43_15b</name>
    <dbReference type="NCBI Taxonomy" id="1797513"/>
    <lineage>
        <taxon>Bacteria</taxon>
        <taxon>Candidatus Blackburniibacteriota</taxon>
    </lineage>
</organism>
<dbReference type="InterPro" id="IPR002315">
    <property type="entry name" value="tRNA-synt_gly"/>
</dbReference>
<feature type="binding site" evidence="8">
    <location>
        <position position="149"/>
    </location>
    <ligand>
        <name>substrate</name>
    </ligand>
</feature>
<keyword evidence="4 8" id="KW-0547">Nucleotide-binding</keyword>
<evidence type="ECO:0000256" key="1">
    <source>
        <dbReference type="ARBA" id="ARBA00008226"/>
    </source>
</evidence>
<dbReference type="GO" id="GO:0070062">
    <property type="term" value="C:extracellular exosome"/>
    <property type="evidence" value="ECO:0007669"/>
    <property type="project" value="UniProtKB-ARBA"/>
</dbReference>
<accession>A0A1G1V2J3</accession>
<feature type="domain" description="Aminoacyl-transfer RNA synthetases class-II family profile" evidence="9">
    <location>
        <begin position="8"/>
        <end position="339"/>
    </location>
</feature>
<dbReference type="SUPFAM" id="SSF52954">
    <property type="entry name" value="Class II aaRS ABD-related"/>
    <property type="match status" value="1"/>
</dbReference>
<evidence type="ECO:0000256" key="3">
    <source>
        <dbReference type="ARBA" id="ARBA00022598"/>
    </source>
</evidence>
<dbReference type="Pfam" id="PF03129">
    <property type="entry name" value="HGTP_anticodon"/>
    <property type="match status" value="1"/>
</dbReference>
<dbReference type="PANTHER" id="PTHR10745:SF8">
    <property type="entry name" value="DNA POLYMERASE SUBUNIT GAMMA-2, MITOCHONDRIAL"/>
    <property type="match status" value="1"/>
</dbReference>
<dbReference type="GO" id="GO:0005524">
    <property type="term" value="F:ATP binding"/>
    <property type="evidence" value="ECO:0007669"/>
    <property type="project" value="UniProtKB-UniRule"/>
</dbReference>
<dbReference type="InterPro" id="IPR033731">
    <property type="entry name" value="GlyRS-like_core"/>
</dbReference>
<dbReference type="GO" id="GO:0015966">
    <property type="term" value="P:diadenosine tetraphosphate biosynthetic process"/>
    <property type="evidence" value="ECO:0007669"/>
    <property type="project" value="UniProtKB-ARBA"/>
</dbReference>
<dbReference type="CDD" id="cd00858">
    <property type="entry name" value="GlyRS_anticodon"/>
    <property type="match status" value="1"/>
</dbReference>
<dbReference type="InterPro" id="IPR002314">
    <property type="entry name" value="aa-tRNA-synt_IIb"/>
</dbReference>
<feature type="binding site" evidence="8">
    <location>
        <begin position="305"/>
        <end position="309"/>
    </location>
    <ligand>
        <name>substrate</name>
    </ligand>
</feature>
<feature type="binding site" evidence="8">
    <location>
        <begin position="196"/>
        <end position="200"/>
    </location>
    <ligand>
        <name>substrate</name>
    </ligand>
</feature>
<keyword evidence="2 8" id="KW-0963">Cytoplasm</keyword>
<dbReference type="HAMAP" id="MF_00253_B">
    <property type="entry name" value="Gly_tRNA_synth_B"/>
    <property type="match status" value="1"/>
</dbReference>
<dbReference type="Gene3D" id="3.40.50.800">
    <property type="entry name" value="Anticodon-binding domain"/>
    <property type="match status" value="1"/>
</dbReference>
<feature type="binding site" evidence="8">
    <location>
        <begin position="181"/>
        <end position="183"/>
    </location>
    <ligand>
        <name>ATP</name>
        <dbReference type="ChEBI" id="CHEBI:30616"/>
    </ligand>
</feature>
<name>A0A1G1V2J3_9BACT</name>
<comment type="caution">
    <text evidence="10">The sequence shown here is derived from an EMBL/GenBank/DDBJ whole genome shotgun (WGS) entry which is preliminary data.</text>
</comment>
<evidence type="ECO:0000256" key="2">
    <source>
        <dbReference type="ARBA" id="ARBA00022490"/>
    </source>
</evidence>
<gene>
    <name evidence="8" type="primary">glyQS</name>
    <name evidence="10" type="ORF">A2782_03480</name>
</gene>
<feature type="binding site" evidence="8">
    <location>
        <begin position="309"/>
        <end position="312"/>
    </location>
    <ligand>
        <name>ATP</name>
        <dbReference type="ChEBI" id="CHEBI:30616"/>
    </ligand>
</feature>
<dbReference type="InterPro" id="IPR036621">
    <property type="entry name" value="Anticodon-bd_dom_sf"/>
</dbReference>
<evidence type="ECO:0000256" key="4">
    <source>
        <dbReference type="ARBA" id="ARBA00022741"/>
    </source>
</evidence>
<evidence type="ECO:0000259" key="9">
    <source>
        <dbReference type="PROSITE" id="PS50862"/>
    </source>
</evidence>
<dbReference type="InterPro" id="IPR004154">
    <property type="entry name" value="Anticodon-bd"/>
</dbReference>
<dbReference type="Proteomes" id="UP000177967">
    <property type="component" value="Unassembled WGS sequence"/>
</dbReference>
<evidence type="ECO:0000256" key="6">
    <source>
        <dbReference type="ARBA" id="ARBA00022917"/>
    </source>
</evidence>
<comment type="function">
    <text evidence="8">Catalyzes the attachment of glycine to tRNA(Gly).</text>
</comment>
<dbReference type="AlphaFoldDB" id="A0A1G1V2J3"/>
<dbReference type="GO" id="GO:1990742">
    <property type="term" value="C:microvesicle"/>
    <property type="evidence" value="ECO:0007669"/>
    <property type="project" value="UniProtKB-ARBA"/>
</dbReference>
<reference evidence="10 11" key="1">
    <citation type="journal article" date="2016" name="Nat. Commun.">
        <title>Thousands of microbial genomes shed light on interconnected biogeochemical processes in an aquifer system.</title>
        <authorList>
            <person name="Anantharaman K."/>
            <person name="Brown C.T."/>
            <person name="Hug L.A."/>
            <person name="Sharon I."/>
            <person name="Castelle C.J."/>
            <person name="Probst A.J."/>
            <person name="Thomas B.C."/>
            <person name="Singh A."/>
            <person name="Wilkins M.J."/>
            <person name="Karaoz U."/>
            <person name="Brodie E.L."/>
            <person name="Williams K.H."/>
            <person name="Hubbard S.S."/>
            <person name="Banfield J.F."/>
        </authorList>
    </citation>
    <scope>NUCLEOTIDE SEQUENCE [LARGE SCALE GENOMIC DNA]</scope>
</reference>
<dbReference type="InterPro" id="IPR027031">
    <property type="entry name" value="Gly-tRNA_synthase/POLG2"/>
</dbReference>
<keyword evidence="6 8" id="KW-0648">Protein biosynthesis</keyword>
<evidence type="ECO:0000256" key="7">
    <source>
        <dbReference type="ARBA" id="ARBA00023146"/>
    </source>
</evidence>
<dbReference type="InterPro" id="IPR045864">
    <property type="entry name" value="aa-tRNA-synth_II/BPL/LPL"/>
</dbReference>
<comment type="similarity">
    <text evidence="1 8">Belongs to the class-II aminoacyl-tRNA synthetase family.</text>
</comment>
<dbReference type="GO" id="GO:0006426">
    <property type="term" value="P:glycyl-tRNA aminoacylation"/>
    <property type="evidence" value="ECO:0007669"/>
    <property type="project" value="UniProtKB-UniRule"/>
</dbReference>
<dbReference type="EMBL" id="MHBW01000008">
    <property type="protein sequence ID" value="OGY09579.1"/>
    <property type="molecule type" value="Genomic_DNA"/>
</dbReference>
<comment type="subcellular location">
    <subcellularLocation>
        <location evidence="8">Cytoplasm</location>
    </subcellularLocation>
</comment>
<comment type="catalytic activity">
    <reaction evidence="8">
        <text>tRNA(Gly) + glycine + ATP = glycyl-tRNA(Gly) + AMP + diphosphate</text>
        <dbReference type="Rhea" id="RHEA:16013"/>
        <dbReference type="Rhea" id="RHEA-COMP:9664"/>
        <dbReference type="Rhea" id="RHEA-COMP:9683"/>
        <dbReference type="ChEBI" id="CHEBI:30616"/>
        <dbReference type="ChEBI" id="CHEBI:33019"/>
        <dbReference type="ChEBI" id="CHEBI:57305"/>
        <dbReference type="ChEBI" id="CHEBI:78442"/>
        <dbReference type="ChEBI" id="CHEBI:78522"/>
        <dbReference type="ChEBI" id="CHEBI:456215"/>
        <dbReference type="EC" id="6.1.1.14"/>
    </reaction>
</comment>
<dbReference type="FunFam" id="3.40.50.800:FF:000002">
    <property type="entry name" value="Glycine--tRNA ligase"/>
    <property type="match status" value="1"/>
</dbReference>
<proteinExistence type="inferred from homology"/>
<dbReference type="GO" id="GO:0004081">
    <property type="term" value="F:bis(5'-nucleosyl)-tetraphosphatase (asymmetrical) activity"/>
    <property type="evidence" value="ECO:0007669"/>
    <property type="project" value="UniProtKB-ARBA"/>
</dbReference>
<evidence type="ECO:0000256" key="5">
    <source>
        <dbReference type="ARBA" id="ARBA00022840"/>
    </source>
</evidence>
<dbReference type="PRINTS" id="PR01043">
    <property type="entry name" value="TRNASYNTHGLY"/>
</dbReference>
<keyword evidence="7 8" id="KW-0030">Aminoacyl-tRNA synthetase</keyword>
<comment type="subunit">
    <text evidence="8">Homodimer.</text>
</comment>
<evidence type="ECO:0000313" key="11">
    <source>
        <dbReference type="Proteomes" id="UP000177967"/>
    </source>
</evidence>
<dbReference type="NCBIfam" id="TIGR00389">
    <property type="entry name" value="glyS_dimeric"/>
    <property type="match status" value="1"/>
</dbReference>